<dbReference type="AlphaFoldDB" id="A0A8J4LKS5"/>
<evidence type="ECO:0000313" key="6">
    <source>
        <dbReference type="Proteomes" id="UP000722791"/>
    </source>
</evidence>
<dbReference type="EMBL" id="BNCQ01000008">
    <property type="protein sequence ID" value="GIM00825.1"/>
    <property type="molecule type" value="Genomic_DNA"/>
</dbReference>
<dbReference type="InterPro" id="IPR003613">
    <property type="entry name" value="Ubox_domain"/>
</dbReference>
<comment type="caution">
    <text evidence="5">The sequence shown here is derived from an EMBL/GenBank/DDBJ whole genome shotgun (WGS) entry which is preliminary data.</text>
</comment>
<sequence>MDHGNQQEHFLNGEVLLQDNHGLQAPGLRARDINGGARGIWKSAALCGAGIVLIYFFAFKSNQISLWETGLRASVSDVTSQPGLGTPRSALKLRYSSYHPFNIIYRISLQTIFGVQGETVANIPVIYSNYELEIVLRTVNDSGSPRNWTDLLAFAEQEPTAAYMYGAALLTLPRTTLLYTWLHDHNGAYNLFRSMNLDLLGAINKLTWGGLRVVLRAIGVTAIRHTVSHPTLDAGEMVSSPAPLPEVGEADVSAPVAQRVQGIGWVLWLLMLVCPGIITCYLALAFAETAPIAAGWIFFTGLLRALCEMRLLVRVGMLTWHRHPQAAVQALACGHGIPLMLGCHTLFLLRLAGALLPSRFFLYLSFYLYGTWVPLLSAAITVMALEPMNANFFEGAMDGFMNLGQQRGAGERHQTPNAESAGPSSAGGSPHHWPPPIDVPAELQEMAESVPKHLLCPITHHILTEPAVTSTGATYERAAIIQWLTKAGKDPLTGRTASPSEVYPNLAMYTVVDEYVLTYKKAAESTPVTIAGY</sequence>
<feature type="region of interest" description="Disordered" evidence="1">
    <location>
        <begin position="407"/>
        <end position="438"/>
    </location>
</feature>
<keyword evidence="7" id="KW-1185">Reference proteome</keyword>
<proteinExistence type="predicted"/>
<dbReference type="PROSITE" id="PS51698">
    <property type="entry name" value="U_BOX"/>
    <property type="match status" value="1"/>
</dbReference>
<feature type="compositionally biased region" description="Low complexity" evidence="1">
    <location>
        <begin position="420"/>
        <end position="431"/>
    </location>
</feature>
<keyword evidence="2" id="KW-0812">Transmembrane</keyword>
<accession>A0A8J4LKS5</accession>
<dbReference type="GO" id="GO:0004842">
    <property type="term" value="F:ubiquitin-protein transferase activity"/>
    <property type="evidence" value="ECO:0007669"/>
    <property type="project" value="InterPro"/>
</dbReference>
<gene>
    <name evidence="4" type="ORF">Vretifemale_5831</name>
    <name evidence="5" type="ORF">Vretimale_5736</name>
</gene>
<dbReference type="PANTHER" id="PTHR46573:SF1">
    <property type="entry name" value="WD REPEAT, SAM AND U-BOX DOMAIN-CONTAINING PROTEIN 1"/>
    <property type="match status" value="1"/>
</dbReference>
<dbReference type="UniPathway" id="UPA00143"/>
<dbReference type="SMART" id="SM00504">
    <property type="entry name" value="Ubox"/>
    <property type="match status" value="1"/>
</dbReference>
<protein>
    <recommendedName>
        <fullName evidence="3">U-box domain-containing protein</fullName>
    </recommendedName>
</protein>
<keyword evidence="2" id="KW-0472">Membrane</keyword>
<evidence type="ECO:0000313" key="5">
    <source>
        <dbReference type="EMBL" id="GIM00825.1"/>
    </source>
</evidence>
<evidence type="ECO:0000256" key="1">
    <source>
        <dbReference type="SAM" id="MobiDB-lite"/>
    </source>
</evidence>
<dbReference type="EMBL" id="BNCP01000008">
    <property type="protein sequence ID" value="GIL76117.1"/>
    <property type="molecule type" value="Genomic_DNA"/>
</dbReference>
<reference evidence="5" key="1">
    <citation type="journal article" date="2021" name="Proc. Natl. Acad. Sci. U.S.A.">
        <title>Three genomes in the algal genus Volvox reveal the fate of a haploid sex-determining region after a transition to homothallism.</title>
        <authorList>
            <person name="Yamamoto K."/>
            <person name="Hamaji T."/>
            <person name="Kawai-Toyooka H."/>
            <person name="Matsuzaki R."/>
            <person name="Takahashi F."/>
            <person name="Nishimura Y."/>
            <person name="Kawachi M."/>
            <person name="Noguchi H."/>
            <person name="Minakuchi Y."/>
            <person name="Umen J.G."/>
            <person name="Toyoda A."/>
            <person name="Nozaki H."/>
        </authorList>
    </citation>
    <scope>NUCLEOTIDE SEQUENCE</scope>
    <source>
        <strain evidence="5">NIES-3785</strain>
        <strain evidence="4">NIES-3786</strain>
    </source>
</reference>
<dbReference type="PANTHER" id="PTHR46573">
    <property type="entry name" value="WD REPEAT, SAM AND U-BOX DOMAIN-CONTAINING PROTEIN 1"/>
    <property type="match status" value="1"/>
</dbReference>
<dbReference type="Proteomes" id="UP000722791">
    <property type="component" value="Unassembled WGS sequence"/>
</dbReference>
<dbReference type="GO" id="GO:0016567">
    <property type="term" value="P:protein ubiquitination"/>
    <property type="evidence" value="ECO:0007669"/>
    <property type="project" value="UniProtKB-UniPathway"/>
</dbReference>
<feature type="transmembrane region" description="Helical" evidence="2">
    <location>
        <begin position="361"/>
        <end position="385"/>
    </location>
</feature>
<evidence type="ECO:0000256" key="2">
    <source>
        <dbReference type="SAM" id="Phobius"/>
    </source>
</evidence>
<dbReference type="InterPro" id="IPR052085">
    <property type="entry name" value="WD-SAM-U-box"/>
</dbReference>
<feature type="transmembrane region" description="Helical" evidence="2">
    <location>
        <begin position="39"/>
        <end position="58"/>
    </location>
</feature>
<name>A0A8J4LKS5_9CHLO</name>
<feature type="transmembrane region" description="Helical" evidence="2">
    <location>
        <begin position="265"/>
        <end position="284"/>
    </location>
</feature>
<keyword evidence="2" id="KW-1133">Transmembrane helix</keyword>
<dbReference type="SUPFAM" id="SSF57850">
    <property type="entry name" value="RING/U-box"/>
    <property type="match status" value="1"/>
</dbReference>
<dbReference type="Pfam" id="PF04564">
    <property type="entry name" value="U-box"/>
    <property type="match status" value="1"/>
</dbReference>
<organism evidence="5 6">
    <name type="scientific">Volvox reticuliferus</name>
    <dbReference type="NCBI Taxonomy" id="1737510"/>
    <lineage>
        <taxon>Eukaryota</taxon>
        <taxon>Viridiplantae</taxon>
        <taxon>Chlorophyta</taxon>
        <taxon>core chlorophytes</taxon>
        <taxon>Chlorophyceae</taxon>
        <taxon>CS clade</taxon>
        <taxon>Chlamydomonadales</taxon>
        <taxon>Volvocaceae</taxon>
        <taxon>Volvox</taxon>
    </lineage>
</organism>
<feature type="transmembrane region" description="Helical" evidence="2">
    <location>
        <begin position="328"/>
        <end position="349"/>
    </location>
</feature>
<evidence type="ECO:0000313" key="7">
    <source>
        <dbReference type="Proteomes" id="UP000747110"/>
    </source>
</evidence>
<dbReference type="Proteomes" id="UP000747110">
    <property type="component" value="Unassembled WGS sequence"/>
</dbReference>
<dbReference type="InterPro" id="IPR013083">
    <property type="entry name" value="Znf_RING/FYVE/PHD"/>
</dbReference>
<evidence type="ECO:0000259" key="3">
    <source>
        <dbReference type="PROSITE" id="PS51698"/>
    </source>
</evidence>
<dbReference type="OrthoDB" id="10064100at2759"/>
<evidence type="ECO:0000313" key="4">
    <source>
        <dbReference type="EMBL" id="GIL76117.1"/>
    </source>
</evidence>
<dbReference type="Gene3D" id="3.30.40.10">
    <property type="entry name" value="Zinc/RING finger domain, C3HC4 (zinc finger)"/>
    <property type="match status" value="1"/>
</dbReference>
<feature type="domain" description="U-box" evidence="3">
    <location>
        <begin position="449"/>
        <end position="522"/>
    </location>
</feature>